<feature type="non-terminal residue" evidence="1">
    <location>
        <position position="1"/>
    </location>
</feature>
<evidence type="ECO:0000313" key="1">
    <source>
        <dbReference type="EMBL" id="KAI3954690.1"/>
    </source>
</evidence>
<gene>
    <name evidence="1" type="ORF">MKW98_019821</name>
</gene>
<proteinExistence type="predicted"/>
<sequence>MRQRKIQLDRLRQTQNQSVYDSIVGPDITTVDESIIIDKDSDHPESDEEYPFTKLDETKVIHPFNAQAYGELGTFVADYVVVHQ</sequence>
<evidence type="ECO:0000313" key="2">
    <source>
        <dbReference type="Proteomes" id="UP001202328"/>
    </source>
</evidence>
<dbReference type="EMBL" id="JAJJMB010001902">
    <property type="protein sequence ID" value="KAI3954690.1"/>
    <property type="molecule type" value="Genomic_DNA"/>
</dbReference>
<organism evidence="1 2">
    <name type="scientific">Papaver atlanticum</name>
    <dbReference type="NCBI Taxonomy" id="357466"/>
    <lineage>
        <taxon>Eukaryota</taxon>
        <taxon>Viridiplantae</taxon>
        <taxon>Streptophyta</taxon>
        <taxon>Embryophyta</taxon>
        <taxon>Tracheophyta</taxon>
        <taxon>Spermatophyta</taxon>
        <taxon>Magnoliopsida</taxon>
        <taxon>Ranunculales</taxon>
        <taxon>Papaveraceae</taxon>
        <taxon>Papaveroideae</taxon>
        <taxon>Papaver</taxon>
    </lineage>
</organism>
<comment type="caution">
    <text evidence="1">The sequence shown here is derived from an EMBL/GenBank/DDBJ whole genome shotgun (WGS) entry which is preliminary data.</text>
</comment>
<dbReference type="AlphaFoldDB" id="A0AAD4XWS2"/>
<name>A0AAD4XWS2_9MAGN</name>
<keyword evidence="2" id="KW-1185">Reference proteome</keyword>
<reference evidence="1" key="1">
    <citation type="submission" date="2022-04" db="EMBL/GenBank/DDBJ databases">
        <title>A functionally conserved STORR gene fusion in Papaver species that diverged 16.8 million years ago.</title>
        <authorList>
            <person name="Catania T."/>
        </authorList>
    </citation>
    <scope>NUCLEOTIDE SEQUENCE</scope>
    <source>
        <strain evidence="1">S-188037</strain>
    </source>
</reference>
<dbReference type="Proteomes" id="UP001202328">
    <property type="component" value="Unassembled WGS sequence"/>
</dbReference>
<accession>A0AAD4XWS2</accession>
<protein>
    <submittedName>
        <fullName evidence="1">Uncharacterized protein</fullName>
    </submittedName>
</protein>